<keyword evidence="2" id="KW-1133">Transmembrane helix</keyword>
<accession>A0A485KEB3</accession>
<feature type="signal peptide" evidence="3">
    <location>
        <begin position="1"/>
        <end position="23"/>
    </location>
</feature>
<dbReference type="AlphaFoldDB" id="A0A485KEB3"/>
<reference evidence="5 6" key="1">
    <citation type="submission" date="2019-03" db="EMBL/GenBank/DDBJ databases">
        <authorList>
            <person name="Gaulin E."/>
            <person name="Dumas B."/>
        </authorList>
    </citation>
    <scope>NUCLEOTIDE SEQUENCE [LARGE SCALE GENOMIC DNA]</scope>
    <source>
        <strain evidence="5">CBS 568.67</strain>
    </source>
</reference>
<dbReference type="Proteomes" id="UP000332933">
    <property type="component" value="Unassembled WGS sequence"/>
</dbReference>
<dbReference type="EMBL" id="VJMH01000624">
    <property type="protein sequence ID" value="KAF0715168.1"/>
    <property type="molecule type" value="Genomic_DNA"/>
</dbReference>
<sequence length="108" mass="12255">MERRNAMRVLVTATTVLPYFAVAQPFRIRENDQTESGPAVRAHAPAVPDSTPSSWSVAGPILYVALGAAVFCTMFFGFWMWWRARYNAQLVARGETDMYQYKEVHEHG</sequence>
<keyword evidence="6" id="KW-1185">Reference proteome</keyword>
<feature type="transmembrane region" description="Helical" evidence="2">
    <location>
        <begin position="61"/>
        <end position="82"/>
    </location>
</feature>
<gene>
    <name evidence="5" type="primary">Aste57867_3530</name>
    <name evidence="4" type="ORF">As57867_003519</name>
    <name evidence="5" type="ORF">ASTE57867_3530</name>
</gene>
<dbReference type="EMBL" id="CAADRA010000624">
    <property type="protein sequence ID" value="VFT80693.1"/>
    <property type="molecule type" value="Genomic_DNA"/>
</dbReference>
<evidence type="ECO:0000313" key="5">
    <source>
        <dbReference type="EMBL" id="VFT80693.1"/>
    </source>
</evidence>
<feature type="region of interest" description="Disordered" evidence="1">
    <location>
        <begin position="32"/>
        <end position="53"/>
    </location>
</feature>
<keyword evidence="2" id="KW-0812">Transmembrane</keyword>
<evidence type="ECO:0000313" key="6">
    <source>
        <dbReference type="Proteomes" id="UP000332933"/>
    </source>
</evidence>
<feature type="chain" id="PRO_5033436720" evidence="3">
    <location>
        <begin position="24"/>
        <end position="108"/>
    </location>
</feature>
<protein>
    <submittedName>
        <fullName evidence="5">Aste57867_3530 protein</fullName>
    </submittedName>
</protein>
<proteinExistence type="predicted"/>
<evidence type="ECO:0000256" key="3">
    <source>
        <dbReference type="SAM" id="SignalP"/>
    </source>
</evidence>
<evidence type="ECO:0000313" key="4">
    <source>
        <dbReference type="EMBL" id="KAF0715168.1"/>
    </source>
</evidence>
<reference evidence="4" key="2">
    <citation type="submission" date="2019-06" db="EMBL/GenBank/DDBJ databases">
        <title>Genomics analysis of Aphanomyces spp. identifies a new class of oomycete effector associated with host adaptation.</title>
        <authorList>
            <person name="Gaulin E."/>
        </authorList>
    </citation>
    <scope>NUCLEOTIDE SEQUENCE</scope>
    <source>
        <strain evidence="4">CBS 578.67</strain>
    </source>
</reference>
<keyword evidence="2" id="KW-0472">Membrane</keyword>
<organism evidence="5 6">
    <name type="scientific">Aphanomyces stellatus</name>
    <dbReference type="NCBI Taxonomy" id="120398"/>
    <lineage>
        <taxon>Eukaryota</taxon>
        <taxon>Sar</taxon>
        <taxon>Stramenopiles</taxon>
        <taxon>Oomycota</taxon>
        <taxon>Saprolegniomycetes</taxon>
        <taxon>Saprolegniales</taxon>
        <taxon>Verrucalvaceae</taxon>
        <taxon>Aphanomyces</taxon>
    </lineage>
</organism>
<name>A0A485KEB3_9STRA</name>
<evidence type="ECO:0000256" key="2">
    <source>
        <dbReference type="SAM" id="Phobius"/>
    </source>
</evidence>
<evidence type="ECO:0000256" key="1">
    <source>
        <dbReference type="SAM" id="MobiDB-lite"/>
    </source>
</evidence>
<keyword evidence="3" id="KW-0732">Signal</keyword>